<comment type="similarity">
    <text evidence="4 12">Belongs to the phosphatidyl serine synthase family.</text>
</comment>
<dbReference type="InParanoid" id="H2KTW0"/>
<comment type="function">
    <text evidence="12">Catalyzes a base-exchange reaction in which the polar head group of phosphatidylethanolamine (PE) is replaced by L-serine.</text>
</comment>
<comment type="pathway">
    <text evidence="2 12">Phospholipid metabolism; phosphatidylserine biosynthesis.</text>
</comment>
<keyword evidence="5 12" id="KW-0808">Transferase</keyword>
<dbReference type="Proteomes" id="UP000008909">
    <property type="component" value="Unassembled WGS sequence"/>
</dbReference>
<feature type="region of interest" description="Disordered" evidence="13">
    <location>
        <begin position="456"/>
        <end position="480"/>
    </location>
</feature>
<evidence type="ECO:0000256" key="5">
    <source>
        <dbReference type="ARBA" id="ARBA00022679"/>
    </source>
</evidence>
<keyword evidence="6 12" id="KW-0812">Transmembrane</keyword>
<evidence type="ECO:0000256" key="3">
    <source>
        <dbReference type="ARBA" id="ARBA00005189"/>
    </source>
</evidence>
<keyword evidence="15" id="KW-1185">Reference proteome</keyword>
<evidence type="ECO:0000256" key="9">
    <source>
        <dbReference type="ARBA" id="ARBA00023098"/>
    </source>
</evidence>
<comment type="catalytic activity">
    <reaction evidence="12">
        <text>a 1,2-diacyl-sn-glycero-3-phosphoethanolamine + L-serine = a 1,2-diacyl-sn-glycero-3-phospho-L-serine + ethanolamine</text>
        <dbReference type="Rhea" id="RHEA:27606"/>
        <dbReference type="ChEBI" id="CHEBI:33384"/>
        <dbReference type="ChEBI" id="CHEBI:57262"/>
        <dbReference type="ChEBI" id="CHEBI:57603"/>
        <dbReference type="ChEBI" id="CHEBI:64612"/>
        <dbReference type="EC" id="2.7.8.29"/>
    </reaction>
</comment>
<name>H2KTW0_CLOSI</name>
<evidence type="ECO:0000256" key="8">
    <source>
        <dbReference type="ARBA" id="ARBA00022989"/>
    </source>
</evidence>
<dbReference type="Pfam" id="PF03034">
    <property type="entry name" value="PSS"/>
    <property type="match status" value="1"/>
</dbReference>
<keyword evidence="8 12" id="KW-1133">Transmembrane helix</keyword>
<dbReference type="GO" id="GO:0006659">
    <property type="term" value="P:phosphatidylserine biosynthetic process"/>
    <property type="evidence" value="ECO:0007669"/>
    <property type="project" value="UniProtKB-UniRule"/>
</dbReference>
<evidence type="ECO:0000256" key="2">
    <source>
        <dbReference type="ARBA" id="ARBA00004916"/>
    </source>
</evidence>
<proteinExistence type="inferred from homology"/>
<dbReference type="UniPathway" id="UPA00948"/>
<evidence type="ECO:0000256" key="11">
    <source>
        <dbReference type="ARBA" id="ARBA00023264"/>
    </source>
</evidence>
<evidence type="ECO:0000256" key="6">
    <source>
        <dbReference type="ARBA" id="ARBA00022692"/>
    </source>
</evidence>
<dbReference type="FunCoup" id="H2KTW0">
    <property type="interactions" value="437"/>
</dbReference>
<keyword evidence="12" id="KW-0444">Lipid biosynthesis</keyword>
<evidence type="ECO:0000256" key="10">
    <source>
        <dbReference type="ARBA" id="ARBA00023136"/>
    </source>
</evidence>
<comment type="pathway">
    <text evidence="3">Lipid metabolism.</text>
</comment>
<gene>
    <name evidence="14" type="ORF">CLF_106431</name>
</gene>
<dbReference type="InterPro" id="IPR004277">
    <property type="entry name" value="PSS"/>
</dbReference>
<feature type="transmembrane region" description="Helical" evidence="12">
    <location>
        <begin position="393"/>
        <end position="415"/>
    </location>
</feature>
<accession>H2KTW0</accession>
<dbReference type="EMBL" id="DF143951">
    <property type="protein sequence ID" value="GAA30227.2"/>
    <property type="molecule type" value="Genomic_DNA"/>
</dbReference>
<dbReference type="PANTHER" id="PTHR15362:SF15">
    <property type="entry name" value="PHOSPHATIDYLSERINE SYNTHASE 1"/>
    <property type="match status" value="1"/>
</dbReference>
<organism evidence="14 15">
    <name type="scientific">Clonorchis sinensis</name>
    <name type="common">Chinese liver fluke</name>
    <dbReference type="NCBI Taxonomy" id="79923"/>
    <lineage>
        <taxon>Eukaryota</taxon>
        <taxon>Metazoa</taxon>
        <taxon>Spiralia</taxon>
        <taxon>Lophotrochozoa</taxon>
        <taxon>Platyhelminthes</taxon>
        <taxon>Trematoda</taxon>
        <taxon>Digenea</taxon>
        <taxon>Opisthorchiida</taxon>
        <taxon>Opisthorchiata</taxon>
        <taxon>Opisthorchiidae</taxon>
        <taxon>Clonorchis</taxon>
    </lineage>
</organism>
<keyword evidence="7 12" id="KW-0256">Endoplasmic reticulum</keyword>
<evidence type="ECO:0000313" key="14">
    <source>
        <dbReference type="EMBL" id="GAA30227.2"/>
    </source>
</evidence>
<evidence type="ECO:0000256" key="7">
    <source>
        <dbReference type="ARBA" id="ARBA00022824"/>
    </source>
</evidence>
<dbReference type="EC" id="2.7.8.29" evidence="12"/>
<comment type="subcellular location">
    <subcellularLocation>
        <location evidence="1 12">Endoplasmic reticulum membrane</location>
        <topology evidence="1 12">Multi-pass membrane protein</topology>
    </subcellularLocation>
</comment>
<sequence length="480" mass="55879">MRRRLFSESQIEKDYFLSNIEQHKVENITISAFYQSRSLTVLACIWLGLATVACYRYVPASAQHFFRSSSFSLEQNLFHGFLAVFVIFLFVSVMIMPNGPFTRPHPAVWRVVFGASLFYFFALVLTVFLRLEEARQIIIWLYPELKHMKHCHILDKEYAVNCSQVTFERVYSHMDIFALAHFAGWVVKTILLRHRMIAWTLSINWEITEIAFSHILPNFNECWWDSLLLDVLICNGLGIEVGMLLCRWLEIRDYRWDSIRDIRGARGKLKRAVLQFTPGSWTYTRWLHRDSSVLRSFLLSQLIIVWQLAELNSFFLKHVFIVKPSHPLTQLRLLLITLMSAPAIRQYYLYVIDPHVKRVGSQLWLFIATVLTETLVCFKLGSETFEHAILWNLVYWVIWMILSSFLTVWICRYLFAPGSGTPPTANTPTIPQARPTQSTIEALTSFKLEPTQFAGKDCENGSVSPSAVSIRQRPTVQYER</sequence>
<dbReference type="STRING" id="79923.H2KTW0"/>
<evidence type="ECO:0000256" key="12">
    <source>
        <dbReference type="RuleBase" id="RU368094"/>
    </source>
</evidence>
<comment type="caution">
    <text evidence="12">Lacks conserved residue(s) required for the propagation of feature annotation.</text>
</comment>
<keyword evidence="12" id="KW-0594">Phospholipid biosynthesis</keyword>
<feature type="transmembrane region" description="Helical" evidence="12">
    <location>
        <begin position="78"/>
        <end position="96"/>
    </location>
</feature>
<keyword evidence="9 12" id="KW-0443">Lipid metabolism</keyword>
<dbReference type="PANTHER" id="PTHR15362">
    <property type="entry name" value="PHOSPHATIDYLINOSITOL SYNTHASE"/>
    <property type="match status" value="1"/>
</dbReference>
<dbReference type="GO" id="GO:0106245">
    <property type="term" value="F:L-serine-phosphatidylethanolamine phosphatidyltransferase activity"/>
    <property type="evidence" value="ECO:0007669"/>
    <property type="project" value="UniProtKB-UniRule"/>
</dbReference>
<dbReference type="AlphaFoldDB" id="H2KTW0"/>
<evidence type="ECO:0000256" key="4">
    <source>
        <dbReference type="ARBA" id="ARBA00008671"/>
    </source>
</evidence>
<keyword evidence="10 12" id="KW-0472">Membrane</keyword>
<reference evidence="14" key="1">
    <citation type="journal article" date="2011" name="Genome Biol.">
        <title>The draft genome of the carcinogenic human liver fluke Clonorchis sinensis.</title>
        <authorList>
            <person name="Wang X."/>
            <person name="Chen W."/>
            <person name="Huang Y."/>
            <person name="Sun J."/>
            <person name="Men J."/>
            <person name="Liu H."/>
            <person name="Luo F."/>
            <person name="Guo L."/>
            <person name="Lv X."/>
            <person name="Deng C."/>
            <person name="Zhou C."/>
            <person name="Fan Y."/>
            <person name="Li X."/>
            <person name="Huang L."/>
            <person name="Hu Y."/>
            <person name="Liang C."/>
            <person name="Hu X."/>
            <person name="Xu J."/>
            <person name="Yu X."/>
        </authorList>
    </citation>
    <scope>NUCLEOTIDE SEQUENCE [LARGE SCALE GENOMIC DNA]</scope>
    <source>
        <strain evidence="14">Henan</strain>
    </source>
</reference>
<feature type="transmembrane region" description="Helical" evidence="12">
    <location>
        <begin position="39"/>
        <end position="58"/>
    </location>
</feature>
<feature type="transmembrane region" description="Helical" evidence="12">
    <location>
        <begin position="108"/>
        <end position="131"/>
    </location>
</feature>
<evidence type="ECO:0000256" key="1">
    <source>
        <dbReference type="ARBA" id="ARBA00004477"/>
    </source>
</evidence>
<evidence type="ECO:0000313" key="15">
    <source>
        <dbReference type="Proteomes" id="UP000008909"/>
    </source>
</evidence>
<evidence type="ECO:0000256" key="13">
    <source>
        <dbReference type="SAM" id="MobiDB-lite"/>
    </source>
</evidence>
<dbReference type="GO" id="GO:0005789">
    <property type="term" value="C:endoplasmic reticulum membrane"/>
    <property type="evidence" value="ECO:0007669"/>
    <property type="project" value="UniProtKB-SubCell"/>
</dbReference>
<protein>
    <recommendedName>
        <fullName evidence="12">Phosphatidylserine synthase</fullName>
        <ecNumber evidence="12">2.7.8.29</ecNumber>
    </recommendedName>
    <alternativeName>
        <fullName evidence="12">Serine-exchange enzyme</fullName>
    </alternativeName>
</protein>
<keyword evidence="11 12" id="KW-1208">Phospholipid metabolism</keyword>
<feature type="compositionally biased region" description="Polar residues" evidence="13">
    <location>
        <begin position="461"/>
        <end position="480"/>
    </location>
</feature>